<proteinExistence type="predicted"/>
<name>A0ABP3Q3S8_9ACTN</name>
<accession>A0ABP3Q3S8</accession>
<protein>
    <submittedName>
        <fullName evidence="3">Pilus assembly protein TadG-related protein</fullName>
    </submittedName>
</protein>
<reference evidence="4" key="1">
    <citation type="journal article" date="2019" name="Int. J. Syst. Evol. Microbiol.">
        <title>The Global Catalogue of Microorganisms (GCM) 10K type strain sequencing project: providing services to taxonomists for standard genome sequencing and annotation.</title>
        <authorList>
            <consortium name="The Broad Institute Genomics Platform"/>
            <consortium name="The Broad Institute Genome Sequencing Center for Infectious Disease"/>
            <person name="Wu L."/>
            <person name="Ma J."/>
        </authorList>
    </citation>
    <scope>NUCLEOTIDE SEQUENCE [LARGE SCALE GENOMIC DNA]</scope>
    <source>
        <strain evidence="4">JCM 5067</strain>
    </source>
</reference>
<feature type="compositionally biased region" description="Pro residues" evidence="1">
    <location>
        <begin position="151"/>
        <end position="165"/>
    </location>
</feature>
<evidence type="ECO:0000313" key="4">
    <source>
        <dbReference type="Proteomes" id="UP001500668"/>
    </source>
</evidence>
<keyword evidence="4" id="KW-1185">Reference proteome</keyword>
<evidence type="ECO:0000313" key="3">
    <source>
        <dbReference type="EMBL" id="GAA0579827.1"/>
    </source>
</evidence>
<evidence type="ECO:0000259" key="2">
    <source>
        <dbReference type="Pfam" id="PF13400"/>
    </source>
</evidence>
<sequence>MAGLLFLAFAYFAVGQAAMKRNEAQTAADAAALAAAQDFRDELRHGLLDSFDLVRWQQLLDGDRGGLIRPDSCSAAYDLASRNDATADACELLFSPEPTYKVSVQTNRTAGHSVVAATENHKGVAKAAAVVVPRCQLKEGSGTGPTTLPAEPGPGPAPGESPGPGGPGEEQKAYRLVCDGKPDVEIDPAHLDLLPKASDLFSVHLADK</sequence>
<dbReference type="RefSeq" id="WP_344069498.1">
    <property type="nucleotide sequence ID" value="NZ_BAAACA010000004.1"/>
</dbReference>
<dbReference type="Proteomes" id="UP001500668">
    <property type="component" value="Unassembled WGS sequence"/>
</dbReference>
<dbReference type="InterPro" id="IPR028087">
    <property type="entry name" value="Tad_N"/>
</dbReference>
<feature type="domain" description="Putative Flp pilus-assembly TadG-like N-terminal" evidence="2">
    <location>
        <begin position="3"/>
        <end position="38"/>
    </location>
</feature>
<organism evidence="3 4">
    <name type="scientific">Streptomyces crystallinus</name>
    <dbReference type="NCBI Taxonomy" id="68191"/>
    <lineage>
        <taxon>Bacteria</taxon>
        <taxon>Bacillati</taxon>
        <taxon>Actinomycetota</taxon>
        <taxon>Actinomycetes</taxon>
        <taxon>Kitasatosporales</taxon>
        <taxon>Streptomycetaceae</taxon>
        <taxon>Streptomyces</taxon>
    </lineage>
</organism>
<dbReference type="EMBL" id="BAAACA010000004">
    <property type="protein sequence ID" value="GAA0579827.1"/>
    <property type="molecule type" value="Genomic_DNA"/>
</dbReference>
<gene>
    <name evidence="3" type="ORF">GCM10010394_05480</name>
</gene>
<evidence type="ECO:0000256" key="1">
    <source>
        <dbReference type="SAM" id="MobiDB-lite"/>
    </source>
</evidence>
<feature type="region of interest" description="Disordered" evidence="1">
    <location>
        <begin position="138"/>
        <end position="173"/>
    </location>
</feature>
<dbReference type="Pfam" id="PF13400">
    <property type="entry name" value="Tad"/>
    <property type="match status" value="1"/>
</dbReference>
<comment type="caution">
    <text evidence="3">The sequence shown here is derived from an EMBL/GenBank/DDBJ whole genome shotgun (WGS) entry which is preliminary data.</text>
</comment>